<dbReference type="PROSITE" id="PS50011">
    <property type="entry name" value="PROTEIN_KINASE_DOM"/>
    <property type="match status" value="1"/>
</dbReference>
<feature type="domain" description="EF-hand" evidence="18">
    <location>
        <begin position="379"/>
        <end position="414"/>
    </location>
</feature>
<sequence>MGCVPTRSNKSFSSKKTVQSKNLSILPGTFRQINDKEFTQVYSIGRSLGAGTFGEVMFCTHIKTNSRRAVKIFQKENLTSDFNKLKFENEINILKVLDHPNIVRVYEFFEDVKKFYIVMEHCRGGELFQEIMKMKKYDEVQSAQIMRQLFSCVSYLHSKNICHRDLKPENILFDEKSDYMGLKLIDFGSACFYNEKNMKEGMGTAYYIAPEVLKNNYTEKCDVWSAGVILFILLTGAPPFSGDNNKEIFKNILKGTYNKEILLKISPSNELMDLISHLLVIEKFRFSATEALEHPWFKNNTSTTVDQDILSKTFNNLSHFETNNLLKDAVRTFIATQLMTVEEIKQAKEIFKALDANGDGKLSKEELITGYSGVMSEDDAIKHVERIMSQVDTDNNGYIEYSEFLKAAVDKDSMMCKKNMKYAFELFDKDGNGKISAIELKEVLQGNDPIDENIWQKVVTQLDVNGDGEIDLAEFEAFLNGTN</sequence>
<evidence type="ECO:0000256" key="15">
    <source>
        <dbReference type="PROSITE-ProRule" id="PRU10141"/>
    </source>
</evidence>
<dbReference type="Gene3D" id="1.10.238.10">
    <property type="entry name" value="EF-hand"/>
    <property type="match status" value="2"/>
</dbReference>
<dbReference type="InterPro" id="IPR011992">
    <property type="entry name" value="EF-hand-dom_pair"/>
</dbReference>
<dbReference type="EC" id="2.7.11.1" evidence="3"/>
<keyword evidence="10" id="KW-0106">Calcium</keyword>
<feature type="domain" description="EF-hand" evidence="18">
    <location>
        <begin position="415"/>
        <end position="450"/>
    </location>
</feature>
<dbReference type="SMART" id="SM00220">
    <property type="entry name" value="S_TKc"/>
    <property type="match status" value="1"/>
</dbReference>
<dbReference type="CDD" id="cd05117">
    <property type="entry name" value="STKc_CAMK"/>
    <property type="match status" value="1"/>
</dbReference>
<keyword evidence="4 16" id="KW-0723">Serine/threonine-protein kinase</keyword>
<feature type="domain" description="EF-hand" evidence="18">
    <location>
        <begin position="452"/>
        <end position="483"/>
    </location>
</feature>
<dbReference type="InterPro" id="IPR018247">
    <property type="entry name" value="EF_Hand_1_Ca_BS"/>
</dbReference>
<proteinExistence type="inferred from homology"/>
<feature type="domain" description="Protein kinase" evidence="17">
    <location>
        <begin position="42"/>
        <end position="297"/>
    </location>
</feature>
<dbReference type="InterPro" id="IPR011009">
    <property type="entry name" value="Kinase-like_dom_sf"/>
</dbReference>
<keyword evidence="8 15" id="KW-0547">Nucleotide-binding</keyword>
<keyword evidence="7" id="KW-0677">Repeat</keyword>
<dbReference type="InterPro" id="IPR050205">
    <property type="entry name" value="CDPK_Ser/Thr_kinases"/>
</dbReference>
<comment type="catalytic activity">
    <reaction evidence="13">
        <text>L-threonyl-[protein] + ATP = O-phospho-L-threonyl-[protein] + ADP + H(+)</text>
        <dbReference type="Rhea" id="RHEA:46608"/>
        <dbReference type="Rhea" id="RHEA-COMP:11060"/>
        <dbReference type="Rhea" id="RHEA-COMP:11605"/>
        <dbReference type="ChEBI" id="CHEBI:15378"/>
        <dbReference type="ChEBI" id="CHEBI:30013"/>
        <dbReference type="ChEBI" id="CHEBI:30616"/>
        <dbReference type="ChEBI" id="CHEBI:61977"/>
        <dbReference type="ChEBI" id="CHEBI:456216"/>
        <dbReference type="EC" id="2.7.11.1"/>
    </reaction>
</comment>
<evidence type="ECO:0000259" key="17">
    <source>
        <dbReference type="PROSITE" id="PS50011"/>
    </source>
</evidence>
<evidence type="ECO:0000256" key="11">
    <source>
        <dbReference type="ARBA" id="ARBA00022840"/>
    </source>
</evidence>
<dbReference type="Gene3D" id="3.30.200.20">
    <property type="entry name" value="Phosphorylase Kinase, domain 1"/>
    <property type="match status" value="1"/>
</dbReference>
<evidence type="ECO:0000256" key="7">
    <source>
        <dbReference type="ARBA" id="ARBA00022737"/>
    </source>
</evidence>
<comment type="catalytic activity">
    <reaction evidence="14">
        <text>L-seryl-[protein] + ATP = O-phospho-L-seryl-[protein] + ADP + H(+)</text>
        <dbReference type="Rhea" id="RHEA:17989"/>
        <dbReference type="Rhea" id="RHEA-COMP:9863"/>
        <dbReference type="Rhea" id="RHEA-COMP:11604"/>
        <dbReference type="ChEBI" id="CHEBI:15378"/>
        <dbReference type="ChEBI" id="CHEBI:29999"/>
        <dbReference type="ChEBI" id="CHEBI:30616"/>
        <dbReference type="ChEBI" id="CHEBI:83421"/>
        <dbReference type="ChEBI" id="CHEBI:456216"/>
        <dbReference type="EC" id="2.7.11.1"/>
    </reaction>
</comment>
<dbReference type="PROSITE" id="PS00108">
    <property type="entry name" value="PROTEIN_KINASE_ST"/>
    <property type="match status" value="1"/>
</dbReference>
<dbReference type="Gene3D" id="1.10.510.10">
    <property type="entry name" value="Transferase(Phosphotransferase) domain 1"/>
    <property type="match status" value="1"/>
</dbReference>
<reference evidence="19 20" key="1">
    <citation type="submission" date="2016-11" db="EMBL/GenBank/DDBJ databases">
        <title>The macronuclear genome of Stentor coeruleus: a giant cell with tiny introns.</title>
        <authorList>
            <person name="Slabodnick M."/>
            <person name="Ruby J.G."/>
            <person name="Reiff S.B."/>
            <person name="Swart E.C."/>
            <person name="Gosai S."/>
            <person name="Prabakaran S."/>
            <person name="Witkowska E."/>
            <person name="Larue G.E."/>
            <person name="Fisher S."/>
            <person name="Freeman R.M."/>
            <person name="Gunawardena J."/>
            <person name="Chu W."/>
            <person name="Stover N.A."/>
            <person name="Gregory B.D."/>
            <person name="Nowacki M."/>
            <person name="Derisi J."/>
            <person name="Roy S.W."/>
            <person name="Marshall W.F."/>
            <person name="Sood P."/>
        </authorList>
    </citation>
    <scope>NUCLEOTIDE SEQUENCE [LARGE SCALE GENOMIC DNA]</scope>
    <source>
        <strain evidence="19">WM001</strain>
    </source>
</reference>
<dbReference type="Pfam" id="PF13499">
    <property type="entry name" value="EF-hand_7"/>
    <property type="match status" value="2"/>
</dbReference>
<dbReference type="Pfam" id="PF00069">
    <property type="entry name" value="Pkinase"/>
    <property type="match status" value="1"/>
</dbReference>
<evidence type="ECO:0000256" key="12">
    <source>
        <dbReference type="ARBA" id="ARBA00024334"/>
    </source>
</evidence>
<evidence type="ECO:0000256" key="2">
    <source>
        <dbReference type="ARBA" id="ARBA00011245"/>
    </source>
</evidence>
<organism evidence="19 20">
    <name type="scientific">Stentor coeruleus</name>
    <dbReference type="NCBI Taxonomy" id="5963"/>
    <lineage>
        <taxon>Eukaryota</taxon>
        <taxon>Sar</taxon>
        <taxon>Alveolata</taxon>
        <taxon>Ciliophora</taxon>
        <taxon>Postciliodesmatophora</taxon>
        <taxon>Heterotrichea</taxon>
        <taxon>Heterotrichida</taxon>
        <taxon>Stentoridae</taxon>
        <taxon>Stentor</taxon>
    </lineage>
</organism>
<dbReference type="PROSITE" id="PS50222">
    <property type="entry name" value="EF_HAND_2"/>
    <property type="match status" value="4"/>
</dbReference>
<evidence type="ECO:0000256" key="14">
    <source>
        <dbReference type="ARBA" id="ARBA00048679"/>
    </source>
</evidence>
<dbReference type="InterPro" id="IPR008271">
    <property type="entry name" value="Ser/Thr_kinase_AS"/>
</dbReference>
<evidence type="ECO:0000256" key="16">
    <source>
        <dbReference type="RuleBase" id="RU000304"/>
    </source>
</evidence>
<comment type="caution">
    <text evidence="19">The sequence shown here is derived from an EMBL/GenBank/DDBJ whole genome shotgun (WGS) entry which is preliminary data.</text>
</comment>
<feature type="binding site" evidence="15">
    <location>
        <position position="71"/>
    </location>
    <ligand>
        <name>ATP</name>
        <dbReference type="ChEBI" id="CHEBI:30616"/>
    </ligand>
</feature>
<dbReference type="InterPro" id="IPR017441">
    <property type="entry name" value="Protein_kinase_ATP_BS"/>
</dbReference>
<evidence type="ECO:0000256" key="13">
    <source>
        <dbReference type="ARBA" id="ARBA00047899"/>
    </source>
</evidence>
<dbReference type="FunFam" id="1.10.510.10:FF:000571">
    <property type="entry name" value="Maternal embryonic leucine zipper kinase"/>
    <property type="match status" value="1"/>
</dbReference>
<keyword evidence="20" id="KW-1185">Reference proteome</keyword>
<accession>A0A1R2D1G0</accession>
<dbReference type="SMART" id="SM00054">
    <property type="entry name" value="EFh"/>
    <property type="match status" value="4"/>
</dbReference>
<dbReference type="EMBL" id="MPUH01000017">
    <property type="protein sequence ID" value="OMJ95092.1"/>
    <property type="molecule type" value="Genomic_DNA"/>
</dbReference>
<evidence type="ECO:0000256" key="5">
    <source>
        <dbReference type="ARBA" id="ARBA00022679"/>
    </source>
</evidence>
<dbReference type="PROSITE" id="PS00107">
    <property type="entry name" value="PROTEIN_KINASE_ATP"/>
    <property type="match status" value="1"/>
</dbReference>
<evidence type="ECO:0000256" key="8">
    <source>
        <dbReference type="ARBA" id="ARBA00022741"/>
    </source>
</evidence>
<evidence type="ECO:0000313" key="19">
    <source>
        <dbReference type="EMBL" id="OMJ95092.1"/>
    </source>
</evidence>
<feature type="domain" description="EF-hand" evidence="18">
    <location>
        <begin position="342"/>
        <end position="377"/>
    </location>
</feature>
<dbReference type="PANTHER" id="PTHR24349">
    <property type="entry name" value="SERINE/THREONINE-PROTEIN KINASE"/>
    <property type="match status" value="1"/>
</dbReference>
<comment type="subunit">
    <text evidence="2">Monomer.</text>
</comment>
<evidence type="ECO:0000256" key="9">
    <source>
        <dbReference type="ARBA" id="ARBA00022777"/>
    </source>
</evidence>
<dbReference type="GO" id="GO:0005524">
    <property type="term" value="F:ATP binding"/>
    <property type="evidence" value="ECO:0007669"/>
    <property type="project" value="UniProtKB-UniRule"/>
</dbReference>
<dbReference type="GO" id="GO:0004674">
    <property type="term" value="F:protein serine/threonine kinase activity"/>
    <property type="evidence" value="ECO:0007669"/>
    <property type="project" value="UniProtKB-KW"/>
</dbReference>
<dbReference type="InterPro" id="IPR000719">
    <property type="entry name" value="Prot_kinase_dom"/>
</dbReference>
<evidence type="ECO:0000256" key="3">
    <source>
        <dbReference type="ARBA" id="ARBA00012513"/>
    </source>
</evidence>
<comment type="cofactor">
    <cofactor evidence="1">
        <name>Mg(2+)</name>
        <dbReference type="ChEBI" id="CHEBI:18420"/>
    </cofactor>
</comment>
<evidence type="ECO:0000259" key="18">
    <source>
        <dbReference type="PROSITE" id="PS50222"/>
    </source>
</evidence>
<protein>
    <recommendedName>
        <fullName evidence="3">non-specific serine/threonine protein kinase</fullName>
        <ecNumber evidence="3">2.7.11.1</ecNumber>
    </recommendedName>
</protein>
<dbReference type="GO" id="GO:0005509">
    <property type="term" value="F:calcium ion binding"/>
    <property type="evidence" value="ECO:0007669"/>
    <property type="project" value="InterPro"/>
</dbReference>
<keyword evidence="6" id="KW-0479">Metal-binding</keyword>
<name>A0A1R2D1G0_9CILI</name>
<dbReference type="PROSITE" id="PS00018">
    <property type="entry name" value="EF_HAND_1"/>
    <property type="match status" value="4"/>
</dbReference>
<dbReference type="FunFam" id="3.30.200.20:FF:000315">
    <property type="entry name" value="Calcium-dependent protein kinase 3"/>
    <property type="match status" value="1"/>
</dbReference>
<dbReference type="Proteomes" id="UP000187209">
    <property type="component" value="Unassembled WGS sequence"/>
</dbReference>
<dbReference type="CDD" id="cd00051">
    <property type="entry name" value="EFh"/>
    <property type="match status" value="2"/>
</dbReference>
<gene>
    <name evidence="19" type="ORF">SteCoe_1632</name>
</gene>
<keyword evidence="11 15" id="KW-0067">ATP-binding</keyword>
<evidence type="ECO:0000256" key="10">
    <source>
        <dbReference type="ARBA" id="ARBA00022837"/>
    </source>
</evidence>
<evidence type="ECO:0000256" key="1">
    <source>
        <dbReference type="ARBA" id="ARBA00001946"/>
    </source>
</evidence>
<dbReference type="OrthoDB" id="346907at2759"/>
<evidence type="ECO:0000256" key="6">
    <source>
        <dbReference type="ARBA" id="ARBA00022723"/>
    </source>
</evidence>
<dbReference type="SUPFAM" id="SSF47473">
    <property type="entry name" value="EF-hand"/>
    <property type="match status" value="1"/>
</dbReference>
<evidence type="ECO:0000313" key="20">
    <source>
        <dbReference type="Proteomes" id="UP000187209"/>
    </source>
</evidence>
<evidence type="ECO:0000256" key="4">
    <source>
        <dbReference type="ARBA" id="ARBA00022527"/>
    </source>
</evidence>
<keyword evidence="5" id="KW-0808">Transferase</keyword>
<keyword evidence="9" id="KW-0418">Kinase</keyword>
<dbReference type="SUPFAM" id="SSF56112">
    <property type="entry name" value="Protein kinase-like (PK-like)"/>
    <property type="match status" value="1"/>
</dbReference>
<comment type="similarity">
    <text evidence="12">Belongs to the protein kinase superfamily. Ser/Thr protein kinase family. CDPK subfamily.</text>
</comment>
<dbReference type="FunFam" id="1.10.238.10:FF:000001">
    <property type="entry name" value="Calmodulin 1"/>
    <property type="match status" value="1"/>
</dbReference>
<dbReference type="InterPro" id="IPR002048">
    <property type="entry name" value="EF_hand_dom"/>
</dbReference>
<dbReference type="AlphaFoldDB" id="A0A1R2D1G0"/>